<gene>
    <name evidence="2" type="primary">69</name>
    <name evidence="2" type="ORF">SEA_ANNASERENA_69</name>
</gene>
<proteinExistence type="predicted"/>
<evidence type="ECO:0000256" key="1">
    <source>
        <dbReference type="SAM" id="MobiDB-lite"/>
    </source>
</evidence>
<feature type="compositionally biased region" description="Polar residues" evidence="1">
    <location>
        <begin position="7"/>
        <end position="16"/>
    </location>
</feature>
<reference evidence="2 3" key="1">
    <citation type="submission" date="2018-04" db="EMBL/GenBank/DDBJ databases">
        <authorList>
            <person name="Harrington T."/>
            <person name="Washburn E."/>
            <person name="Bricker J."/>
            <person name="McKinney A."/>
            <person name="Betsko A.J."/>
            <person name="Garlena R.A."/>
            <person name="Russell D.A."/>
            <person name="Pope W.A."/>
            <person name="Jacobs-Sera D."/>
            <person name="Hatfull G.F."/>
        </authorList>
    </citation>
    <scope>NUCLEOTIDE SEQUENCE [LARGE SCALE GENOMIC DNA]</scope>
</reference>
<dbReference type="Proteomes" id="UP000251068">
    <property type="component" value="Segment"/>
</dbReference>
<feature type="region of interest" description="Disordered" evidence="1">
    <location>
        <begin position="1"/>
        <end position="23"/>
    </location>
</feature>
<protein>
    <submittedName>
        <fullName evidence="2">Uncharacterized protein</fullName>
    </submittedName>
</protein>
<name>A0A2Z4Q3M2_9CAUD</name>
<organism evidence="2 3">
    <name type="scientific">Microbacterium phage AnnaSerena</name>
    <dbReference type="NCBI Taxonomy" id="2201432"/>
    <lineage>
        <taxon>Viruses</taxon>
        <taxon>Duplodnaviria</taxon>
        <taxon>Heunggongvirae</taxon>
        <taxon>Uroviricota</taxon>
        <taxon>Caudoviricetes</taxon>
        <taxon>Krampusvirus</taxon>
        <taxon>Krampusvirus krampus</taxon>
    </lineage>
</organism>
<accession>A0A2Z4Q3M2</accession>
<evidence type="ECO:0000313" key="2">
    <source>
        <dbReference type="EMBL" id="AWY04524.1"/>
    </source>
</evidence>
<sequence>MWWECTQCPSGGNSPQAKDEHTRETGHFVKVTYDAMVEDE</sequence>
<evidence type="ECO:0000313" key="3">
    <source>
        <dbReference type="Proteomes" id="UP000251068"/>
    </source>
</evidence>
<dbReference type="EMBL" id="MH271292">
    <property type="protein sequence ID" value="AWY04524.1"/>
    <property type="molecule type" value="Genomic_DNA"/>
</dbReference>